<keyword evidence="1" id="KW-0732">Signal</keyword>
<feature type="signal peptide" evidence="1">
    <location>
        <begin position="1"/>
        <end position="26"/>
    </location>
</feature>
<sequence>MRREEVFNRHHHSLSLFLLLFSQSNHSPFTTPQSNRHHHHRVLSSFSPFSSLGFSLTQSNRHHHRRFLSSFSPLGFSLTIMGKGKRLKLLKLKNKKADVADVAAVPDVAAAADVSDVAAVPDVAAAADVSDVAAVPDVAAVATVPVAVADVAVHQIFVSFCDRSIPVQTVPGIWLQCADVHRQFHQGFLGRTYQEPIVFHAVVVPRVLPVIERYLVFHHTPPMPTQEEKKRHDLQFFRTLEHSMLDDVFFASERLGLMSLYDSIGSCIGQLFGDDAPDIHKKARGLRRFKVNERLAGELASRTQGADGPGTSRG</sequence>
<proteinExistence type="predicted"/>
<organism evidence="2 3">
    <name type="scientific">Crotalaria pallida</name>
    <name type="common">Smooth rattlebox</name>
    <name type="synonym">Crotalaria striata</name>
    <dbReference type="NCBI Taxonomy" id="3830"/>
    <lineage>
        <taxon>Eukaryota</taxon>
        <taxon>Viridiplantae</taxon>
        <taxon>Streptophyta</taxon>
        <taxon>Embryophyta</taxon>
        <taxon>Tracheophyta</taxon>
        <taxon>Spermatophyta</taxon>
        <taxon>Magnoliopsida</taxon>
        <taxon>eudicotyledons</taxon>
        <taxon>Gunneridae</taxon>
        <taxon>Pentapetalae</taxon>
        <taxon>rosids</taxon>
        <taxon>fabids</taxon>
        <taxon>Fabales</taxon>
        <taxon>Fabaceae</taxon>
        <taxon>Papilionoideae</taxon>
        <taxon>50 kb inversion clade</taxon>
        <taxon>genistoids sensu lato</taxon>
        <taxon>core genistoids</taxon>
        <taxon>Crotalarieae</taxon>
        <taxon>Crotalaria</taxon>
    </lineage>
</organism>
<name>A0AAN9HZ89_CROPI</name>
<dbReference type="AlphaFoldDB" id="A0AAN9HZ89"/>
<dbReference type="Proteomes" id="UP001372338">
    <property type="component" value="Unassembled WGS sequence"/>
</dbReference>
<evidence type="ECO:0000256" key="1">
    <source>
        <dbReference type="SAM" id="SignalP"/>
    </source>
</evidence>
<dbReference type="EMBL" id="JAYWIO010000007">
    <property type="protein sequence ID" value="KAK7253149.1"/>
    <property type="molecule type" value="Genomic_DNA"/>
</dbReference>
<evidence type="ECO:0000313" key="3">
    <source>
        <dbReference type="Proteomes" id="UP001372338"/>
    </source>
</evidence>
<comment type="caution">
    <text evidence="2">The sequence shown here is derived from an EMBL/GenBank/DDBJ whole genome shotgun (WGS) entry which is preliminary data.</text>
</comment>
<reference evidence="2 3" key="1">
    <citation type="submission" date="2024-01" db="EMBL/GenBank/DDBJ databases">
        <title>The genomes of 5 underutilized Papilionoideae crops provide insights into root nodulation and disease resistanc.</title>
        <authorList>
            <person name="Yuan L."/>
        </authorList>
    </citation>
    <scope>NUCLEOTIDE SEQUENCE [LARGE SCALE GENOMIC DNA]</scope>
    <source>
        <strain evidence="2">ZHUSHIDOU_FW_LH</strain>
        <tissue evidence="2">Leaf</tissue>
    </source>
</reference>
<gene>
    <name evidence="2" type="ORF">RIF29_37619</name>
</gene>
<protein>
    <submittedName>
        <fullName evidence="2">Uncharacterized protein</fullName>
    </submittedName>
</protein>
<feature type="chain" id="PRO_5042944930" evidence="1">
    <location>
        <begin position="27"/>
        <end position="314"/>
    </location>
</feature>
<keyword evidence="3" id="KW-1185">Reference proteome</keyword>
<evidence type="ECO:0000313" key="2">
    <source>
        <dbReference type="EMBL" id="KAK7253149.1"/>
    </source>
</evidence>
<accession>A0AAN9HZ89</accession>